<dbReference type="RefSeq" id="WP_168818370.1">
    <property type="nucleotide sequence ID" value="NZ_CP051217.1"/>
</dbReference>
<evidence type="ECO:0000313" key="2">
    <source>
        <dbReference type="Proteomes" id="UP000501600"/>
    </source>
</evidence>
<keyword evidence="2" id="KW-1185">Reference proteome</keyword>
<dbReference type="Proteomes" id="UP000501600">
    <property type="component" value="Chromosome"/>
</dbReference>
<organism evidence="1 2">
    <name type="scientific">Parasphingorhabdus halotolerans</name>
    <dbReference type="NCBI Taxonomy" id="2725558"/>
    <lineage>
        <taxon>Bacteria</taxon>
        <taxon>Pseudomonadati</taxon>
        <taxon>Pseudomonadota</taxon>
        <taxon>Alphaproteobacteria</taxon>
        <taxon>Sphingomonadales</taxon>
        <taxon>Sphingomonadaceae</taxon>
        <taxon>Parasphingorhabdus</taxon>
    </lineage>
</organism>
<dbReference type="AlphaFoldDB" id="A0A6H2DK62"/>
<dbReference type="KEGG" id="phao:HF685_03835"/>
<gene>
    <name evidence="1" type="ORF">HF685_03835</name>
</gene>
<evidence type="ECO:0000313" key="1">
    <source>
        <dbReference type="EMBL" id="QJB68527.1"/>
    </source>
</evidence>
<dbReference type="EMBL" id="CP051217">
    <property type="protein sequence ID" value="QJB68527.1"/>
    <property type="molecule type" value="Genomic_DNA"/>
</dbReference>
<proteinExistence type="predicted"/>
<reference evidence="1 2" key="1">
    <citation type="submission" date="2020-04" db="EMBL/GenBank/DDBJ databases">
        <title>Genome sequence for Sphingorhabdus sp. strain M1.</title>
        <authorList>
            <person name="Park S.-J."/>
        </authorList>
    </citation>
    <scope>NUCLEOTIDE SEQUENCE [LARGE SCALE GENOMIC DNA]</scope>
    <source>
        <strain evidence="1 2">JK6</strain>
    </source>
</reference>
<protein>
    <submittedName>
        <fullName evidence="1">Uncharacterized protein</fullName>
    </submittedName>
</protein>
<name>A0A6H2DK62_9SPHN</name>
<accession>A0A6H2DK62</accession>
<sequence>MEEVICVAGQTATTRVDISSPDLKEWLEKVSIHSTDNIRAAAINFSDIAERIGLRVALCADIASGKPMLDNEGNSLNADIFGWVKNRERWWEDPRYALHSPIPRACRYESEPFWCDNRGFIVIHPTDFWMISISAHILTMLQSDITH</sequence>